<organism evidence="7">
    <name type="scientific">Absidia glauca</name>
    <name type="common">Pin mould</name>
    <dbReference type="NCBI Taxonomy" id="4829"/>
    <lineage>
        <taxon>Eukaryota</taxon>
        <taxon>Fungi</taxon>
        <taxon>Fungi incertae sedis</taxon>
        <taxon>Mucoromycota</taxon>
        <taxon>Mucoromycotina</taxon>
        <taxon>Mucoromycetes</taxon>
        <taxon>Mucorales</taxon>
        <taxon>Cunninghamellaceae</taxon>
        <taxon>Absidia</taxon>
    </lineage>
</organism>
<keyword evidence="4" id="KW-0496">Mitochondrion</keyword>
<evidence type="ECO:0000313" key="7">
    <source>
        <dbReference type="EMBL" id="SAL97364.1"/>
    </source>
</evidence>
<protein>
    <recommendedName>
        <fullName evidence="6">Prokaryotic-type class I peptide chain release factors domain-containing protein</fullName>
    </recommendedName>
</protein>
<dbReference type="EMBL" id="LT551764">
    <property type="protein sequence ID" value="SAL97364.1"/>
    <property type="molecule type" value="Genomic_DNA"/>
</dbReference>
<comment type="similarity">
    <text evidence="2">Belongs to the prokaryotic/mitochondrial release factor family.</text>
</comment>
<dbReference type="PANTHER" id="PTHR46203:SF1">
    <property type="entry name" value="MITOCHONDRIAL TRANSLATION RELEASE FACTOR IN RESCUE"/>
    <property type="match status" value="1"/>
</dbReference>
<dbReference type="PANTHER" id="PTHR46203">
    <property type="entry name" value="PROBABLE PEPTIDE CHAIN RELEASE FACTOR C12ORF65"/>
    <property type="match status" value="1"/>
</dbReference>
<name>A0A163J5U6_ABSGL</name>
<dbReference type="GO" id="GO:0032543">
    <property type="term" value="P:mitochondrial translation"/>
    <property type="evidence" value="ECO:0007669"/>
    <property type="project" value="UniProtKB-ARBA"/>
</dbReference>
<evidence type="ECO:0000256" key="2">
    <source>
        <dbReference type="ARBA" id="ARBA00010835"/>
    </source>
</evidence>
<evidence type="ECO:0000256" key="3">
    <source>
        <dbReference type="ARBA" id="ARBA00022946"/>
    </source>
</evidence>
<dbReference type="InParanoid" id="A0A163J5U6"/>
<gene>
    <name evidence="7" type="primary">ABSGL_02856.1 scaffold 4007</name>
</gene>
<feature type="compositionally biased region" description="Basic residues" evidence="5">
    <location>
        <begin position="117"/>
        <end position="137"/>
    </location>
</feature>
<dbReference type="Pfam" id="PF00472">
    <property type="entry name" value="RF-1"/>
    <property type="match status" value="1"/>
</dbReference>
<dbReference type="Gene3D" id="3.30.160.20">
    <property type="match status" value="1"/>
</dbReference>
<dbReference type="AlphaFoldDB" id="A0A163J5U6"/>
<sequence length="168" mass="18620">MQSILSRFFSPLRASYATTSYGSLTRSMTTLPPPTMKPIRQKIVLNDEDLVEKFVKGSGPGGQCINKRSSCVDLRHIPTGIRVQCQQTRSLQENRGIARKLLKEKLDDLWNGSLSKNSKKSSKIAKSKARNARRAKQKYGTPKDDTAKDDAAKDDTAKDDTAKDASSM</sequence>
<dbReference type="InterPro" id="IPR000352">
    <property type="entry name" value="Pep_chain_release_fac_I"/>
</dbReference>
<comment type="subcellular location">
    <subcellularLocation>
        <location evidence="1">Mitochondrion</location>
    </subcellularLocation>
</comment>
<dbReference type="FunCoup" id="A0A163J5U6">
    <property type="interactions" value="242"/>
</dbReference>
<evidence type="ECO:0000259" key="6">
    <source>
        <dbReference type="Pfam" id="PF00472"/>
    </source>
</evidence>
<dbReference type="GO" id="GO:0005739">
    <property type="term" value="C:mitochondrion"/>
    <property type="evidence" value="ECO:0007669"/>
    <property type="project" value="UniProtKB-SubCell"/>
</dbReference>
<dbReference type="SUPFAM" id="SSF75620">
    <property type="entry name" value="Release factor"/>
    <property type="match status" value="1"/>
</dbReference>
<proteinExistence type="inferred from homology"/>
<feature type="domain" description="Prokaryotic-type class I peptide chain release factors" evidence="6">
    <location>
        <begin position="42"/>
        <end position="138"/>
    </location>
</feature>
<dbReference type="OrthoDB" id="277888at2759"/>
<dbReference type="InterPro" id="IPR052405">
    <property type="entry name" value="Mito_Transl_Release_Factor"/>
</dbReference>
<dbReference type="Proteomes" id="UP000078561">
    <property type="component" value="Unassembled WGS sequence"/>
</dbReference>
<evidence type="ECO:0000256" key="4">
    <source>
        <dbReference type="ARBA" id="ARBA00023128"/>
    </source>
</evidence>
<evidence type="ECO:0000256" key="5">
    <source>
        <dbReference type="SAM" id="MobiDB-lite"/>
    </source>
</evidence>
<reference evidence="7" key="1">
    <citation type="submission" date="2016-04" db="EMBL/GenBank/DDBJ databases">
        <authorList>
            <person name="Evans L.H."/>
            <person name="Alamgir A."/>
            <person name="Owens N."/>
            <person name="Weber N.D."/>
            <person name="Virtaneva K."/>
            <person name="Barbian K."/>
            <person name="Babar A."/>
            <person name="Rosenke K."/>
        </authorList>
    </citation>
    <scope>NUCLEOTIDE SEQUENCE [LARGE SCALE GENOMIC DNA]</scope>
    <source>
        <strain evidence="7">CBS 101.48</strain>
    </source>
</reference>
<accession>A0A163J5U6</accession>
<dbReference type="STRING" id="4829.A0A163J5U6"/>
<evidence type="ECO:0000256" key="1">
    <source>
        <dbReference type="ARBA" id="ARBA00004173"/>
    </source>
</evidence>
<dbReference type="OMA" id="IIWDDDV"/>
<dbReference type="GO" id="GO:0003747">
    <property type="term" value="F:translation release factor activity"/>
    <property type="evidence" value="ECO:0007669"/>
    <property type="project" value="InterPro"/>
</dbReference>
<feature type="compositionally biased region" description="Basic and acidic residues" evidence="5">
    <location>
        <begin position="141"/>
        <end position="168"/>
    </location>
</feature>
<keyword evidence="8" id="KW-1185">Reference proteome</keyword>
<keyword evidence="3" id="KW-0809">Transit peptide</keyword>
<dbReference type="InterPro" id="IPR045853">
    <property type="entry name" value="Pep_chain_release_fac_I_sf"/>
</dbReference>
<feature type="region of interest" description="Disordered" evidence="5">
    <location>
        <begin position="112"/>
        <end position="168"/>
    </location>
</feature>
<evidence type="ECO:0000313" key="8">
    <source>
        <dbReference type="Proteomes" id="UP000078561"/>
    </source>
</evidence>